<accession>A0A397TXN5</accession>
<evidence type="ECO:0000313" key="1">
    <source>
        <dbReference type="EMBL" id="RIA99931.1"/>
    </source>
</evidence>
<dbReference type="OrthoDB" id="2428021at2759"/>
<comment type="caution">
    <text evidence="1">The sequence shown here is derived from an EMBL/GenBank/DDBJ whole genome shotgun (WGS) entry which is preliminary data.</text>
</comment>
<evidence type="ECO:0000313" key="2">
    <source>
        <dbReference type="Proteomes" id="UP000266673"/>
    </source>
</evidence>
<sequence length="157" mass="18383">MSKKGIATSNTPAHIENTLAWKALFYKKYLEQELDKLVDSFEQKDRTIVFSLKTLRLADIYCNQLKQTQAFDFIDSGQAIGYNPDNGHPDKWDLDSDEESFYPVISRNKEPPTYHIKDLIDARLDQIQQLLKLRVNQLKLNKVLFILNDMQHFLYSN</sequence>
<proteinExistence type="predicted"/>
<name>A0A397TXN5_9GLOM</name>
<dbReference type="Proteomes" id="UP000266673">
    <property type="component" value="Unassembled WGS sequence"/>
</dbReference>
<protein>
    <submittedName>
        <fullName evidence="1">Uncharacterized protein</fullName>
    </submittedName>
</protein>
<dbReference type="AlphaFoldDB" id="A0A397TXN5"/>
<dbReference type="EMBL" id="QKWP01006119">
    <property type="protein sequence ID" value="RIA99931.1"/>
    <property type="molecule type" value="Genomic_DNA"/>
</dbReference>
<gene>
    <name evidence="1" type="ORF">C2G38_2236493</name>
</gene>
<keyword evidence="2" id="KW-1185">Reference proteome</keyword>
<organism evidence="1 2">
    <name type="scientific">Gigaspora rosea</name>
    <dbReference type="NCBI Taxonomy" id="44941"/>
    <lineage>
        <taxon>Eukaryota</taxon>
        <taxon>Fungi</taxon>
        <taxon>Fungi incertae sedis</taxon>
        <taxon>Mucoromycota</taxon>
        <taxon>Glomeromycotina</taxon>
        <taxon>Glomeromycetes</taxon>
        <taxon>Diversisporales</taxon>
        <taxon>Gigasporaceae</taxon>
        <taxon>Gigaspora</taxon>
    </lineage>
</organism>
<reference evidence="1 2" key="1">
    <citation type="submission" date="2018-06" db="EMBL/GenBank/DDBJ databases">
        <title>Comparative genomics reveals the genomic features of Rhizophagus irregularis, R. cerebriforme, R. diaphanum and Gigaspora rosea, and their symbiotic lifestyle signature.</title>
        <authorList>
            <person name="Morin E."/>
            <person name="San Clemente H."/>
            <person name="Chen E.C.H."/>
            <person name="De La Providencia I."/>
            <person name="Hainaut M."/>
            <person name="Kuo A."/>
            <person name="Kohler A."/>
            <person name="Murat C."/>
            <person name="Tang N."/>
            <person name="Roy S."/>
            <person name="Loubradou J."/>
            <person name="Henrissat B."/>
            <person name="Grigoriev I.V."/>
            <person name="Corradi N."/>
            <person name="Roux C."/>
            <person name="Martin F.M."/>
        </authorList>
    </citation>
    <scope>NUCLEOTIDE SEQUENCE [LARGE SCALE GENOMIC DNA]</scope>
    <source>
        <strain evidence="1 2">DAOM 194757</strain>
    </source>
</reference>